<accession>A0A835AD08</accession>
<name>A0A835AD08_9POAL</name>
<dbReference type="AlphaFoldDB" id="A0A835AD08"/>
<evidence type="ECO:0000313" key="2">
    <source>
        <dbReference type="Proteomes" id="UP000636709"/>
    </source>
</evidence>
<evidence type="ECO:0000313" key="1">
    <source>
        <dbReference type="EMBL" id="KAF8658763.1"/>
    </source>
</evidence>
<keyword evidence="2" id="KW-1185">Reference proteome</keyword>
<protein>
    <submittedName>
        <fullName evidence="1">Uncharacterized protein</fullName>
    </submittedName>
</protein>
<organism evidence="1 2">
    <name type="scientific">Digitaria exilis</name>
    <dbReference type="NCBI Taxonomy" id="1010633"/>
    <lineage>
        <taxon>Eukaryota</taxon>
        <taxon>Viridiplantae</taxon>
        <taxon>Streptophyta</taxon>
        <taxon>Embryophyta</taxon>
        <taxon>Tracheophyta</taxon>
        <taxon>Spermatophyta</taxon>
        <taxon>Magnoliopsida</taxon>
        <taxon>Liliopsida</taxon>
        <taxon>Poales</taxon>
        <taxon>Poaceae</taxon>
        <taxon>PACMAD clade</taxon>
        <taxon>Panicoideae</taxon>
        <taxon>Panicodae</taxon>
        <taxon>Paniceae</taxon>
        <taxon>Anthephorinae</taxon>
        <taxon>Digitaria</taxon>
    </lineage>
</organism>
<proteinExistence type="predicted"/>
<comment type="caution">
    <text evidence="1">The sequence shown here is derived from an EMBL/GenBank/DDBJ whole genome shotgun (WGS) entry which is preliminary data.</text>
</comment>
<sequence>MCNGREYCRRERAFRAFLHDATPAARHDAKVEAETEAAVRAKARALEAEAPKRVWRRRPREREVEAEIKRTEKLMHLLLWGPN</sequence>
<dbReference type="EMBL" id="JACEFO010002479">
    <property type="protein sequence ID" value="KAF8658763.1"/>
    <property type="molecule type" value="Genomic_DNA"/>
</dbReference>
<reference evidence="1" key="1">
    <citation type="submission" date="2020-07" db="EMBL/GenBank/DDBJ databases">
        <title>Genome sequence and genetic diversity analysis of an under-domesticated orphan crop, white fonio (Digitaria exilis).</title>
        <authorList>
            <person name="Bennetzen J.L."/>
            <person name="Chen S."/>
            <person name="Ma X."/>
            <person name="Wang X."/>
            <person name="Yssel A.E.J."/>
            <person name="Chaluvadi S.R."/>
            <person name="Johnson M."/>
            <person name="Gangashetty P."/>
            <person name="Hamidou F."/>
            <person name="Sanogo M.D."/>
            <person name="Zwaenepoel A."/>
            <person name="Wallace J."/>
            <person name="Van De Peer Y."/>
            <person name="Van Deynze A."/>
        </authorList>
    </citation>
    <scope>NUCLEOTIDE SEQUENCE</scope>
    <source>
        <tissue evidence="1">Leaves</tissue>
    </source>
</reference>
<dbReference type="Proteomes" id="UP000636709">
    <property type="component" value="Unassembled WGS sequence"/>
</dbReference>
<gene>
    <name evidence="1" type="ORF">HU200_059249</name>
</gene>